<dbReference type="SUPFAM" id="SSF48452">
    <property type="entry name" value="TPR-like"/>
    <property type="match status" value="2"/>
</dbReference>
<keyword evidence="2 3" id="KW-0802">TPR repeat</keyword>
<evidence type="ECO:0000313" key="6">
    <source>
        <dbReference type="Proteomes" id="UP000054937"/>
    </source>
</evidence>
<dbReference type="PROSITE" id="PS50293">
    <property type="entry name" value="TPR_REGION"/>
    <property type="match status" value="1"/>
</dbReference>
<reference evidence="5 6" key="1">
    <citation type="journal article" date="2015" name="Sci. Rep.">
        <title>Genome of the facultative scuticociliatosis pathogen Pseudocohnilembus persalinus provides insight into its virulence through horizontal gene transfer.</title>
        <authorList>
            <person name="Xiong J."/>
            <person name="Wang G."/>
            <person name="Cheng J."/>
            <person name="Tian M."/>
            <person name="Pan X."/>
            <person name="Warren A."/>
            <person name="Jiang C."/>
            <person name="Yuan D."/>
            <person name="Miao W."/>
        </authorList>
    </citation>
    <scope>NUCLEOTIDE SEQUENCE [LARGE SCALE GENOMIC DNA]</scope>
    <source>
        <strain evidence="5">36N120E</strain>
    </source>
</reference>
<comment type="caution">
    <text evidence="5">The sequence shown here is derived from an EMBL/GenBank/DDBJ whole genome shotgun (WGS) entry which is preliminary data.</text>
</comment>
<dbReference type="Pfam" id="PF13424">
    <property type="entry name" value="TPR_12"/>
    <property type="match status" value="2"/>
</dbReference>
<feature type="repeat" description="TPR" evidence="3">
    <location>
        <begin position="459"/>
        <end position="492"/>
    </location>
</feature>
<feature type="repeat" description="TPR" evidence="3">
    <location>
        <begin position="332"/>
        <end position="365"/>
    </location>
</feature>
<feature type="compositionally biased region" description="Low complexity" evidence="4">
    <location>
        <begin position="595"/>
        <end position="608"/>
    </location>
</feature>
<dbReference type="InParanoid" id="A0A0V0R025"/>
<feature type="repeat" description="TPR" evidence="3">
    <location>
        <begin position="374"/>
        <end position="407"/>
    </location>
</feature>
<feature type="compositionally biased region" description="Polar residues" evidence="4">
    <location>
        <begin position="940"/>
        <end position="953"/>
    </location>
</feature>
<organism evidence="5 6">
    <name type="scientific">Pseudocohnilembus persalinus</name>
    <name type="common">Ciliate</name>
    <dbReference type="NCBI Taxonomy" id="266149"/>
    <lineage>
        <taxon>Eukaryota</taxon>
        <taxon>Sar</taxon>
        <taxon>Alveolata</taxon>
        <taxon>Ciliophora</taxon>
        <taxon>Intramacronucleata</taxon>
        <taxon>Oligohymenophorea</taxon>
        <taxon>Scuticociliatia</taxon>
        <taxon>Philasterida</taxon>
        <taxon>Pseudocohnilembidae</taxon>
        <taxon>Pseudocohnilembus</taxon>
    </lineage>
</organism>
<sequence length="953" mass="112944">MKKLQSQGIQIQDVIRYELYTLARTIQVCIYPFLNDPILSQNNWKIFLQKYDNFLGQQFSQILQNIFSLKYYNSFEEVLEQVNELISQNKNYKGFLDDNNNKIKYWQEQLIEKQKIQNLQLSIDQLIEQHLFFEKNALYKNQQIILEQIRQKFIKQLEEIQYNYKDINEKLNKTMYQEFQQKNYEIKGKIWQNELILGYCYSNQGLNYQSLETYNRVLKECQQINQQLCKVDKKLYLQERMKFYVIEADCLNLIGGVNQKLGNNGQAIQILLKSQKCFEKIIQKDSLQISPVLINLAFSYCQVHEPEKALKLYKKAYEIRKKQLPENALDLAFTFMGMGMCYLELKKYKEAQNSFEQAEKIYQFNNIKGGYYISDLYNNLGNLHFKLVKFEKALDYYQKSLKIMQQINGINHVNTCSILMNIAVIYKRIDQFLEAENLYQKVLEIKLNHNSNKNTPFFGDLYYNIGLLMQKQEKYQEAIINFKKSYNIRKQTLGINNPLTNESRNLLEATNQKLIAKNQQNQKSQNQIFYQSIGYQNNYVPQIQQSQIIGVQQNYQPVQQIGYEQNHSQTSQFNGNYTLNYHNSGQENKNQKYNINSSKNNSISNEQKTQQSSNYDANQNQNSIQKDYLEVTDSLNYLSDFGNNQYGNQMNYVMPAQQYYSASGYQTKIKENEKNTNLKLNNHKINLDKKGKKNSEKKQKILQKKESFEDPDELNFSFRNSIQHSQNYRMSSRQPDFQNNIQNDDILQEGEYSEILTNQKYELESSRNLSVIGVSQNNYADMEIESYSYDNNNSLDQNQTKKIINMSKNKNDDENDILQNEKINFEQSSNLSESSISDNQVNLGSDQQNQNQRIKKIQYDTTFEKIHNDTKRMKNNNQNNSLNNFTDKQNQIQMDNSQFESTNKIQLTQHYRSGHRYQNRNQNNDLNSNKFSENKRPINFQKSKYSSNQQKFK</sequence>
<dbReference type="PANTHER" id="PTHR45641:SF19">
    <property type="entry name" value="NEPHROCYSTIN-3"/>
    <property type="match status" value="1"/>
</dbReference>
<gene>
    <name evidence="5" type="ORF">PPERSA_11207</name>
</gene>
<dbReference type="PANTHER" id="PTHR45641">
    <property type="entry name" value="TETRATRICOPEPTIDE REPEAT PROTEIN (AFU_ORTHOLOGUE AFUA_6G03870)"/>
    <property type="match status" value="1"/>
</dbReference>
<dbReference type="Gene3D" id="1.25.40.10">
    <property type="entry name" value="Tetratricopeptide repeat domain"/>
    <property type="match status" value="3"/>
</dbReference>
<feature type="compositionally biased region" description="Low complexity" evidence="4">
    <location>
        <begin position="828"/>
        <end position="837"/>
    </location>
</feature>
<dbReference type="AlphaFoldDB" id="A0A0V0R025"/>
<proteinExistence type="predicted"/>
<dbReference type="InterPro" id="IPR011990">
    <property type="entry name" value="TPR-like_helical_dom_sf"/>
</dbReference>
<feature type="region of interest" description="Disordered" evidence="4">
    <location>
        <begin position="914"/>
        <end position="953"/>
    </location>
</feature>
<evidence type="ECO:0000313" key="5">
    <source>
        <dbReference type="EMBL" id="KRX07658.1"/>
    </source>
</evidence>
<dbReference type="PROSITE" id="PS50005">
    <property type="entry name" value="TPR"/>
    <property type="match status" value="4"/>
</dbReference>
<feature type="compositionally biased region" description="Low complexity" evidence="4">
    <location>
        <begin position="919"/>
        <end position="929"/>
    </location>
</feature>
<dbReference type="EMBL" id="LDAU01000082">
    <property type="protein sequence ID" value="KRX07658.1"/>
    <property type="molecule type" value="Genomic_DNA"/>
</dbReference>
<feature type="region of interest" description="Disordered" evidence="4">
    <location>
        <begin position="828"/>
        <end position="858"/>
    </location>
</feature>
<accession>A0A0V0R025</accession>
<name>A0A0V0R025_PSEPJ</name>
<protein>
    <submittedName>
        <fullName evidence="5">Uncharacterized protein</fullName>
    </submittedName>
</protein>
<keyword evidence="1" id="KW-0677">Repeat</keyword>
<dbReference type="SMART" id="SM00028">
    <property type="entry name" value="TPR"/>
    <property type="match status" value="7"/>
</dbReference>
<evidence type="ECO:0000256" key="2">
    <source>
        <dbReference type="ARBA" id="ARBA00022803"/>
    </source>
</evidence>
<feature type="region of interest" description="Disordered" evidence="4">
    <location>
        <begin position="595"/>
        <end position="618"/>
    </location>
</feature>
<dbReference type="Proteomes" id="UP000054937">
    <property type="component" value="Unassembled WGS sequence"/>
</dbReference>
<keyword evidence="6" id="KW-1185">Reference proteome</keyword>
<dbReference type="Pfam" id="PF13374">
    <property type="entry name" value="TPR_10"/>
    <property type="match status" value="1"/>
</dbReference>
<evidence type="ECO:0000256" key="4">
    <source>
        <dbReference type="SAM" id="MobiDB-lite"/>
    </source>
</evidence>
<feature type="compositionally biased region" description="Polar residues" evidence="4">
    <location>
        <begin position="609"/>
        <end position="618"/>
    </location>
</feature>
<feature type="repeat" description="TPR" evidence="3">
    <location>
        <begin position="290"/>
        <end position="323"/>
    </location>
</feature>
<dbReference type="OrthoDB" id="289532at2759"/>
<evidence type="ECO:0000256" key="1">
    <source>
        <dbReference type="ARBA" id="ARBA00022737"/>
    </source>
</evidence>
<dbReference type="InterPro" id="IPR019734">
    <property type="entry name" value="TPR_rpt"/>
</dbReference>
<evidence type="ECO:0000256" key="3">
    <source>
        <dbReference type="PROSITE-ProRule" id="PRU00339"/>
    </source>
</evidence>